<dbReference type="EMBL" id="FQXZ01000009">
    <property type="protein sequence ID" value="SHH96040.1"/>
    <property type="molecule type" value="Genomic_DNA"/>
</dbReference>
<dbReference type="RefSeq" id="WP_073602798.1">
    <property type="nucleotide sequence ID" value="NZ_FQXZ01000009.1"/>
</dbReference>
<dbReference type="Proteomes" id="UP000184608">
    <property type="component" value="Unassembled WGS sequence"/>
</dbReference>
<dbReference type="InterPro" id="IPR014161">
    <property type="entry name" value="Tol-Pal_TolA"/>
</dbReference>
<evidence type="ECO:0000313" key="2">
    <source>
        <dbReference type="EMBL" id="SHH96040.1"/>
    </source>
</evidence>
<evidence type="ECO:0000313" key="3">
    <source>
        <dbReference type="Proteomes" id="UP000184608"/>
    </source>
</evidence>
<accession>A0A1M5X873</accession>
<proteinExistence type="predicted"/>
<name>A0A1M5X873_9VIBR</name>
<dbReference type="OrthoDB" id="6194496at2"/>
<dbReference type="Pfam" id="PF06519">
    <property type="entry name" value="TolA"/>
    <property type="match status" value="1"/>
</dbReference>
<feature type="compositionally biased region" description="Basic and acidic residues" evidence="1">
    <location>
        <begin position="94"/>
        <end position="120"/>
    </location>
</feature>
<feature type="compositionally biased region" description="Basic and acidic residues" evidence="1">
    <location>
        <begin position="169"/>
        <end position="195"/>
    </location>
</feature>
<dbReference type="GO" id="GO:0019534">
    <property type="term" value="F:toxin transmembrane transporter activity"/>
    <property type="evidence" value="ECO:0007669"/>
    <property type="project" value="InterPro"/>
</dbReference>
<dbReference type="STRING" id="1216006.VA7868_01036"/>
<sequence length="335" mass="37978">MKNNRQPKRSYLVKPFLLSALLHIILIVALVWGSDFHREKPEPVGSMVQAVVIDPQLVRQQAQEIKARREAAAKKEQARLNKLRRESVRLEQNRKNEEERIRKLKEQKAKDAKAAREAEKQRKKKEQQRIAEEKRAAKAEAARKQQEAAIAKAEKERQAREAAAQLAAEKAKKEQEAAKKAEQDRLAKEKAAKVAAEKARKEKARLKKLEQERKEREKALNDIFSGLESESQQNSSARNHYISDEANRYGAIYKQLIQQNLLSEDSFKGKSCRVNLHLIPAGNSAMLGSLKVLSGNQVVCAATRRAIAQVGAFPLPKNDPDVVERLKDIILNVEL</sequence>
<reference evidence="2 3" key="1">
    <citation type="submission" date="2016-11" db="EMBL/GenBank/DDBJ databases">
        <authorList>
            <person name="Jaros S."/>
            <person name="Januszkiewicz K."/>
            <person name="Wedrychowicz H."/>
        </authorList>
    </citation>
    <scope>NUCLEOTIDE SEQUENCE [LARGE SCALE GENOMIC DNA]</scope>
    <source>
        <strain evidence="2 3">CECT 7868</strain>
    </source>
</reference>
<dbReference type="GO" id="GO:0016020">
    <property type="term" value="C:membrane"/>
    <property type="evidence" value="ECO:0007669"/>
    <property type="project" value="InterPro"/>
</dbReference>
<dbReference type="AlphaFoldDB" id="A0A1M5X873"/>
<gene>
    <name evidence="2" type="ORF">VA7868_01036</name>
</gene>
<dbReference type="NCBIfam" id="TIGR02794">
    <property type="entry name" value="tolA_full"/>
    <property type="match status" value="1"/>
</dbReference>
<dbReference type="SUPFAM" id="SSF74653">
    <property type="entry name" value="TolA/TonB C-terminal domain"/>
    <property type="match status" value="1"/>
</dbReference>
<dbReference type="GO" id="GO:0043213">
    <property type="term" value="P:bacteriocin transport"/>
    <property type="evidence" value="ECO:0007669"/>
    <property type="project" value="InterPro"/>
</dbReference>
<feature type="region of interest" description="Disordered" evidence="1">
    <location>
        <begin position="94"/>
        <end position="195"/>
    </location>
</feature>
<evidence type="ECO:0000256" key="1">
    <source>
        <dbReference type="SAM" id="MobiDB-lite"/>
    </source>
</evidence>
<feature type="compositionally biased region" description="Basic and acidic residues" evidence="1">
    <location>
        <begin position="127"/>
        <end position="160"/>
    </location>
</feature>
<protein>
    <submittedName>
        <fullName evidence="2">Cell envelope integrity inner membrane protein TolA</fullName>
    </submittedName>
</protein>
<organism evidence="2 3">
    <name type="scientific">Vibrio aerogenes CECT 7868</name>
    <dbReference type="NCBI Taxonomy" id="1216006"/>
    <lineage>
        <taxon>Bacteria</taxon>
        <taxon>Pseudomonadati</taxon>
        <taxon>Pseudomonadota</taxon>
        <taxon>Gammaproteobacteria</taxon>
        <taxon>Vibrionales</taxon>
        <taxon>Vibrionaceae</taxon>
        <taxon>Vibrio</taxon>
    </lineage>
</organism>
<dbReference type="Gene3D" id="3.30.1150.10">
    <property type="match status" value="1"/>
</dbReference>
<keyword evidence="3" id="KW-1185">Reference proteome</keyword>